<evidence type="ECO:0000313" key="5">
    <source>
        <dbReference type="EMBL" id="KAK8093512.1"/>
    </source>
</evidence>
<dbReference type="Pfam" id="PF12796">
    <property type="entry name" value="Ank_2"/>
    <property type="match status" value="4"/>
</dbReference>
<feature type="region of interest" description="Disordered" evidence="4">
    <location>
        <begin position="45"/>
        <end position="65"/>
    </location>
</feature>
<dbReference type="Gene3D" id="1.25.40.20">
    <property type="entry name" value="Ankyrin repeat-containing domain"/>
    <property type="match status" value="4"/>
</dbReference>
<feature type="repeat" description="ANK" evidence="3">
    <location>
        <begin position="302"/>
        <end position="335"/>
    </location>
</feature>
<organism evidence="5 6">
    <name type="scientific">Apiospora hydei</name>
    <dbReference type="NCBI Taxonomy" id="1337664"/>
    <lineage>
        <taxon>Eukaryota</taxon>
        <taxon>Fungi</taxon>
        <taxon>Dikarya</taxon>
        <taxon>Ascomycota</taxon>
        <taxon>Pezizomycotina</taxon>
        <taxon>Sordariomycetes</taxon>
        <taxon>Xylariomycetidae</taxon>
        <taxon>Amphisphaeriales</taxon>
        <taxon>Apiosporaceae</taxon>
        <taxon>Apiospora</taxon>
    </lineage>
</organism>
<reference evidence="5 6" key="1">
    <citation type="submission" date="2023-01" db="EMBL/GenBank/DDBJ databases">
        <title>Analysis of 21 Apiospora genomes using comparative genomics revels a genus with tremendous synthesis potential of carbohydrate active enzymes and secondary metabolites.</title>
        <authorList>
            <person name="Sorensen T."/>
        </authorList>
    </citation>
    <scope>NUCLEOTIDE SEQUENCE [LARGE SCALE GENOMIC DNA]</scope>
    <source>
        <strain evidence="5 6">CBS 114990</strain>
    </source>
</reference>
<dbReference type="SUPFAM" id="SSF48403">
    <property type="entry name" value="Ankyrin repeat"/>
    <property type="match status" value="2"/>
</dbReference>
<dbReference type="SMART" id="SM00248">
    <property type="entry name" value="ANK"/>
    <property type="match status" value="12"/>
</dbReference>
<evidence type="ECO:0008006" key="7">
    <source>
        <dbReference type="Google" id="ProtNLM"/>
    </source>
</evidence>
<name>A0ABR1XAA7_9PEZI</name>
<keyword evidence="2 3" id="KW-0040">ANK repeat</keyword>
<keyword evidence="6" id="KW-1185">Reference proteome</keyword>
<evidence type="ECO:0000256" key="2">
    <source>
        <dbReference type="ARBA" id="ARBA00023043"/>
    </source>
</evidence>
<accession>A0ABR1XAA7</accession>
<dbReference type="InterPro" id="IPR036770">
    <property type="entry name" value="Ankyrin_rpt-contain_sf"/>
</dbReference>
<comment type="caution">
    <text evidence="5">The sequence shown here is derived from an EMBL/GenBank/DDBJ whole genome shotgun (WGS) entry which is preliminary data.</text>
</comment>
<feature type="repeat" description="ANK" evidence="3">
    <location>
        <begin position="105"/>
        <end position="137"/>
    </location>
</feature>
<dbReference type="InterPro" id="IPR002110">
    <property type="entry name" value="Ankyrin_rpt"/>
</dbReference>
<dbReference type="GeneID" id="92037572"/>
<dbReference type="PROSITE" id="PS50088">
    <property type="entry name" value="ANK_REPEAT"/>
    <property type="match status" value="5"/>
</dbReference>
<dbReference type="Proteomes" id="UP001433268">
    <property type="component" value="Unassembled WGS sequence"/>
</dbReference>
<dbReference type="PROSITE" id="PS50297">
    <property type="entry name" value="ANK_REP_REGION"/>
    <property type="match status" value="3"/>
</dbReference>
<keyword evidence="1" id="KW-0677">Repeat</keyword>
<evidence type="ECO:0000313" key="6">
    <source>
        <dbReference type="Proteomes" id="UP001433268"/>
    </source>
</evidence>
<evidence type="ECO:0000256" key="4">
    <source>
        <dbReference type="SAM" id="MobiDB-lite"/>
    </source>
</evidence>
<proteinExistence type="predicted"/>
<protein>
    <recommendedName>
        <fullName evidence="7">Ankyrin repeat protein</fullName>
    </recommendedName>
</protein>
<feature type="compositionally biased region" description="Low complexity" evidence="4">
    <location>
        <begin position="45"/>
        <end position="59"/>
    </location>
</feature>
<feature type="repeat" description="ANK" evidence="3">
    <location>
        <begin position="405"/>
        <end position="437"/>
    </location>
</feature>
<feature type="repeat" description="ANK" evidence="3">
    <location>
        <begin position="454"/>
        <end position="486"/>
    </location>
</feature>
<dbReference type="PANTHER" id="PTHR24198:SF165">
    <property type="entry name" value="ANKYRIN REPEAT-CONTAINING PROTEIN-RELATED"/>
    <property type="match status" value="1"/>
</dbReference>
<dbReference type="EMBL" id="JAQQWN010000002">
    <property type="protein sequence ID" value="KAK8093512.1"/>
    <property type="molecule type" value="Genomic_DNA"/>
</dbReference>
<dbReference type="Pfam" id="PF13637">
    <property type="entry name" value="Ank_4"/>
    <property type="match status" value="1"/>
</dbReference>
<dbReference type="PANTHER" id="PTHR24198">
    <property type="entry name" value="ANKYRIN REPEAT AND PROTEIN KINASE DOMAIN-CONTAINING PROTEIN"/>
    <property type="match status" value="1"/>
</dbReference>
<evidence type="ECO:0000256" key="3">
    <source>
        <dbReference type="PROSITE-ProRule" id="PRU00023"/>
    </source>
</evidence>
<sequence>MTQLIPSNSSKRPRRSAWMSKLRAVKTPGGRTELHIAVINDSELSSQPLTRSSTSPSSRNAAPDVNAQDELGRSALHWAAALGNTRWARHLMRDLEADGLLRDRDGKTALHEAATNGDEEMVKMLLEHQKVLGNIDAQDNRHRTALHWAADHGKEEVVLLLTASGANVLAVDASNNTALHRAVRNRREDRVVTRRVLSMDEADPGNTLRHKTAWKRCRDIVTHLLGKLTEDGERKALLTAIEQDHIEVAKELCRRHANNTVASSMDKGSWESLLWHAATTGDMAMAELLLQKNVDVNGWGPHAQRPLELAAMHGHDDMVQRLLLVENLDVNATASKWTALALAARDGHDAVVQKLLRVDNIDPNAACLDLTFFTPLQHAARHGHVASVELLLGHERLEVDKADSFRRTALSLAAENRHTAVLEALIGKGASVTLTDNGGDRRFLRGRSRYGRSRGRTPLSYAAEKGNMDAVRLLIEKGARMAPEGKNAILTGSGEFLRLEDADAKTPLQYARGHEDVFKLMLSELYRSLPGSAPVGLDVEAELGVFEPLPVLPPCPKRGVIYHIPQANPPAQRGAIGPLHPESLRPRSIVEHRVYFETAHLALGLPAGVFKPTNQVLLFNRTEEVQDFVGEPLGRHRRQFVFFQGEEMEAVGVELVH</sequence>
<gene>
    <name evidence="5" type="ORF">PG997_000197</name>
</gene>
<evidence type="ECO:0000256" key="1">
    <source>
        <dbReference type="ARBA" id="ARBA00022737"/>
    </source>
</evidence>
<feature type="repeat" description="ANK" evidence="3">
    <location>
        <begin position="141"/>
        <end position="173"/>
    </location>
</feature>
<dbReference type="RefSeq" id="XP_066674285.1">
    <property type="nucleotide sequence ID" value="XM_066804512.1"/>
</dbReference>